<dbReference type="EMBL" id="UWXJ01000001">
    <property type="protein sequence ID" value="VCY86495.1"/>
    <property type="molecule type" value="Genomic_DNA"/>
</dbReference>
<evidence type="ECO:0000313" key="2">
    <source>
        <dbReference type="Proteomes" id="UP000281521"/>
    </source>
</evidence>
<proteinExistence type="predicted"/>
<dbReference type="AlphaFoldDB" id="A0A3P5DXG2"/>
<dbReference type="InterPro" id="IPR025599">
    <property type="entry name" value="YjcZ"/>
</dbReference>
<name>A0A3P5DXG2_ECOLX</name>
<evidence type="ECO:0008006" key="3">
    <source>
        <dbReference type="Google" id="ProtNLM"/>
    </source>
</evidence>
<sequence length="262" mass="29158">MTSPFIQQIADNRVCQVLTCLPEKFVVDFANGIDVAQEHIRTAGERTFFRRLKEGLTGEGAARQNAINASLAQGVEASLRWLTELTTSLATTNYAITRVNDRVSSLVSDTARLAHYSADTREQLLTLADQVHHKLNHLEEKLHRVDQVQRAQLHLEQIFSWWSAGRYASFSPAGRCYVALEELRWGAFGDVIRQGETGQVNQLLDILRHKALTQMAQESGGSATVRLNTLDWLGGQGRIRQITSGMTRLTGWGTGAVKSSIR</sequence>
<reference evidence="1 2" key="1">
    <citation type="submission" date="2018-10" db="EMBL/GenBank/DDBJ databases">
        <authorList>
            <person name="Noll B N."/>
        </authorList>
    </citation>
    <scope>NUCLEOTIDE SEQUENCE [LARGE SCALE GENOMIC DNA]</scope>
    <source>
        <strain evidence="1">Ecoli022</strain>
    </source>
</reference>
<evidence type="ECO:0000313" key="1">
    <source>
        <dbReference type="EMBL" id="VCY86495.1"/>
    </source>
</evidence>
<gene>
    <name evidence="1" type="ORF">BANRA_05234</name>
</gene>
<dbReference type="Pfam" id="PF13990">
    <property type="entry name" value="YjcZ"/>
    <property type="match status" value="1"/>
</dbReference>
<accession>A0A3P5DXG2</accession>
<protein>
    <recommendedName>
        <fullName evidence="3">Chemotaxis protein</fullName>
    </recommendedName>
</protein>
<dbReference type="Proteomes" id="UP000281521">
    <property type="component" value="Unassembled WGS sequence"/>
</dbReference>
<organism evidence="1 2">
    <name type="scientific">Escherichia coli</name>
    <dbReference type="NCBI Taxonomy" id="562"/>
    <lineage>
        <taxon>Bacteria</taxon>
        <taxon>Pseudomonadati</taxon>
        <taxon>Pseudomonadota</taxon>
        <taxon>Gammaproteobacteria</taxon>
        <taxon>Enterobacterales</taxon>
        <taxon>Enterobacteriaceae</taxon>
        <taxon>Escherichia</taxon>
    </lineage>
</organism>